<evidence type="ECO:0000313" key="2">
    <source>
        <dbReference type="Proteomes" id="UP000184069"/>
    </source>
</evidence>
<dbReference type="Gene3D" id="3.40.1350.140">
    <property type="entry name" value="MepB-like"/>
    <property type="match status" value="1"/>
</dbReference>
<dbReference type="InterPro" id="IPR038231">
    <property type="entry name" value="MepB-like_sf"/>
</dbReference>
<gene>
    <name evidence="1" type="ORF">SAMN05444407_10545</name>
</gene>
<dbReference type="AlphaFoldDB" id="A0A1M7C151"/>
<dbReference type="InterPro" id="IPR011235">
    <property type="entry name" value="MepB-like"/>
</dbReference>
<dbReference type="Pfam" id="PF08877">
    <property type="entry name" value="MepB-like"/>
    <property type="match status" value="1"/>
</dbReference>
<protein>
    <submittedName>
        <fullName evidence="1">MepB protein</fullName>
    </submittedName>
</protein>
<dbReference type="STRING" id="1423959.SAMN05444407_10545"/>
<evidence type="ECO:0000313" key="1">
    <source>
        <dbReference type="EMBL" id="SHL60917.1"/>
    </source>
</evidence>
<dbReference type="Proteomes" id="UP000184069">
    <property type="component" value="Unassembled WGS sequence"/>
</dbReference>
<reference evidence="1 2" key="1">
    <citation type="submission" date="2016-11" db="EMBL/GenBank/DDBJ databases">
        <authorList>
            <person name="Jaros S."/>
            <person name="Januszkiewicz K."/>
            <person name="Wedrychowicz H."/>
        </authorList>
    </citation>
    <scope>NUCLEOTIDE SEQUENCE [LARGE SCALE GENOMIC DNA]</scope>
    <source>
        <strain evidence="1 2">DSM 27621</strain>
    </source>
</reference>
<accession>A0A1M7C151</accession>
<name>A0A1M7C151_9FLAO</name>
<organism evidence="1 2">
    <name type="scientific">Chryseobacterium contaminans</name>
    <dbReference type="NCBI Taxonomy" id="1423959"/>
    <lineage>
        <taxon>Bacteria</taxon>
        <taxon>Pseudomonadati</taxon>
        <taxon>Bacteroidota</taxon>
        <taxon>Flavobacteriia</taxon>
        <taxon>Flavobacteriales</taxon>
        <taxon>Weeksellaceae</taxon>
        <taxon>Chryseobacterium group</taxon>
        <taxon>Chryseobacterium</taxon>
    </lineage>
</organism>
<sequence>MNLKTIEEQLFLPLGLSCSDIEEDLECSEYSGFNFTVNELKMKFRISKITPTKTGQFVTLWKRNEKGETAPFDSTDDIDFISLQLLKTIFQGYLFSQNRF</sequence>
<dbReference type="EMBL" id="FRBM01000005">
    <property type="protein sequence ID" value="SHL60917.1"/>
    <property type="molecule type" value="Genomic_DNA"/>
</dbReference>
<proteinExistence type="predicted"/>